<evidence type="ECO:0000256" key="1">
    <source>
        <dbReference type="SAM" id="SignalP"/>
    </source>
</evidence>
<keyword evidence="1" id="KW-0732">Signal</keyword>
<keyword evidence="3" id="KW-1185">Reference proteome</keyword>
<dbReference type="Proteomes" id="UP000199379">
    <property type="component" value="Unassembled WGS sequence"/>
</dbReference>
<evidence type="ECO:0000313" key="2">
    <source>
        <dbReference type="EMBL" id="SEJ68618.1"/>
    </source>
</evidence>
<dbReference type="RefSeq" id="WP_092366900.1">
    <property type="nucleotide sequence ID" value="NZ_BMGV01000006.1"/>
</dbReference>
<name>A0A1H7ATJ6_9RHOB</name>
<dbReference type="OrthoDB" id="7707276at2"/>
<organism evidence="2 3">
    <name type="scientific">Cribrihabitans marinus</name>
    <dbReference type="NCBI Taxonomy" id="1227549"/>
    <lineage>
        <taxon>Bacteria</taxon>
        <taxon>Pseudomonadati</taxon>
        <taxon>Pseudomonadota</taxon>
        <taxon>Alphaproteobacteria</taxon>
        <taxon>Rhodobacterales</taxon>
        <taxon>Paracoccaceae</taxon>
        <taxon>Cribrihabitans</taxon>
    </lineage>
</organism>
<protein>
    <recommendedName>
        <fullName evidence="4">Invasion protein IalB, involved in pathogenesis</fullName>
    </recommendedName>
</protein>
<evidence type="ECO:0000313" key="3">
    <source>
        <dbReference type="Proteomes" id="UP000199379"/>
    </source>
</evidence>
<dbReference type="AlphaFoldDB" id="A0A1H7ATJ6"/>
<reference evidence="2 3" key="1">
    <citation type="submission" date="2016-10" db="EMBL/GenBank/DDBJ databases">
        <authorList>
            <person name="de Groot N.N."/>
        </authorList>
    </citation>
    <scope>NUCLEOTIDE SEQUENCE [LARGE SCALE GENOMIC DNA]</scope>
    <source>
        <strain evidence="2 3">DSM 29340</strain>
    </source>
</reference>
<proteinExistence type="predicted"/>
<sequence length="177" mass="18717">MKPSTIFAAVGASLIAATSAFADSNSPIPSSSDAFTIYKEMDLWTVYADASTKTCLAESVDDVGNVFQMGLTKDHQYGYIGVFTQADVKIPASQEVAVIVDGNAFVGKSYGIKSKKLRGDYTGGYALTQSPEFVDAIANGQVLIAFPEMEGLFVVDLTGTKDAIEATRACNKELASS</sequence>
<dbReference type="STRING" id="1227549.SAMN05444007_106159"/>
<evidence type="ECO:0008006" key="4">
    <source>
        <dbReference type="Google" id="ProtNLM"/>
    </source>
</evidence>
<feature type="signal peptide" evidence="1">
    <location>
        <begin position="1"/>
        <end position="22"/>
    </location>
</feature>
<accession>A0A1H7ATJ6</accession>
<feature type="chain" id="PRO_5011697278" description="Invasion protein IalB, involved in pathogenesis" evidence="1">
    <location>
        <begin position="23"/>
        <end position="177"/>
    </location>
</feature>
<gene>
    <name evidence="2" type="ORF">SAMN05444007_106159</name>
</gene>
<dbReference type="EMBL" id="FNYD01000006">
    <property type="protein sequence ID" value="SEJ68618.1"/>
    <property type="molecule type" value="Genomic_DNA"/>
</dbReference>